<dbReference type="EMBL" id="JH600070">
    <property type="protein sequence ID" value="EIJ41396.1"/>
    <property type="molecule type" value="Genomic_DNA"/>
</dbReference>
<sequence>MNVWALNKTEDIKKLLIMLTSQLGKEAFELSERWQDDLSAVGLCKRGDPSLIAYIYTHGQETDRYGIHLLYPDLPDVDTRGIIDAKENVKFEQLVDLIIMHLEIVPS</sequence>
<dbReference type="HOGENOM" id="CLU_177508_0_0_6"/>
<proteinExistence type="predicted"/>
<reference evidence="1 2" key="1">
    <citation type="submission" date="2011-11" db="EMBL/GenBank/DDBJ databases">
        <title>Improved High-Quality Draft sequence of Beggiatoa alba B18lD.</title>
        <authorList>
            <consortium name="US DOE Joint Genome Institute"/>
            <person name="Lucas S."/>
            <person name="Han J."/>
            <person name="Lapidus A."/>
            <person name="Cheng J.-F."/>
            <person name="Goodwin L."/>
            <person name="Pitluck S."/>
            <person name="Peters L."/>
            <person name="Mikhailova N."/>
            <person name="Held B."/>
            <person name="Detter J.C."/>
            <person name="Han C."/>
            <person name="Tapia R."/>
            <person name="Land M."/>
            <person name="Hauser L."/>
            <person name="Kyrpides N."/>
            <person name="Ivanova N."/>
            <person name="Pagani I."/>
            <person name="Samuel K."/>
            <person name="Teske A."/>
            <person name="Mueller J."/>
            <person name="Woyke T."/>
        </authorList>
    </citation>
    <scope>NUCLEOTIDE SEQUENCE [LARGE SCALE GENOMIC DNA]</scope>
    <source>
        <strain evidence="1 2">B18LD</strain>
    </source>
</reference>
<dbReference type="RefSeq" id="WP_002683291.1">
    <property type="nucleotide sequence ID" value="NZ_JH600070.1"/>
</dbReference>
<evidence type="ECO:0000313" key="2">
    <source>
        <dbReference type="Proteomes" id="UP000005744"/>
    </source>
</evidence>
<dbReference type="eggNOG" id="ENOG5033GK1">
    <property type="taxonomic scope" value="Bacteria"/>
</dbReference>
<protein>
    <submittedName>
        <fullName evidence="1">Uncharacterized protein</fullName>
    </submittedName>
</protein>
<accession>I3CCQ3</accession>
<organism evidence="1 2">
    <name type="scientific">Beggiatoa alba B18LD</name>
    <dbReference type="NCBI Taxonomy" id="395493"/>
    <lineage>
        <taxon>Bacteria</taxon>
        <taxon>Pseudomonadati</taxon>
        <taxon>Pseudomonadota</taxon>
        <taxon>Gammaproteobacteria</taxon>
        <taxon>Thiotrichales</taxon>
        <taxon>Thiotrichaceae</taxon>
        <taxon>Beggiatoa</taxon>
    </lineage>
</organism>
<keyword evidence="2" id="KW-1185">Reference proteome</keyword>
<name>I3CCQ3_9GAMM</name>
<evidence type="ECO:0000313" key="1">
    <source>
        <dbReference type="EMBL" id="EIJ41396.1"/>
    </source>
</evidence>
<dbReference type="AlphaFoldDB" id="I3CCQ3"/>
<gene>
    <name evidence="1" type="ORF">BegalDRAFT_0477</name>
</gene>
<dbReference type="Proteomes" id="UP000005744">
    <property type="component" value="Unassembled WGS sequence"/>
</dbReference>